<sequence length="681" mass="72964">MSDFSRRSLLQATAVTAVGVGALAATGSIDSPAAAEPGGSGYLVGAGKGDMTGAIAGQGMMGYSDAEQVAEGLLQRTWARAYVIADAATGHRVLFITADIGCVFTSHHMRLLAELRRRYGNLYNEHNVNINATHNHNSCGGTSWDYAYTLASMGHRHNSFEAELAGLLEAVAQAHDSLAPGTVELGFSELHNASANRSQPAFDRNPAADRKYFPEKIDPQVTALRLRQGGTSIGEIVWFATHGTSLTDANFQIGPDNKGYASYLAEQRDGTAIVAHAQTNAGDMTPNLWLRKMNPGGPTESNRTNNIMIGQRQDHAGQAALGAARPIRGGIDSATKYVNMADTRIDGAYTPNGKAARTAPAMMGLASAATSMEDNTRSQLAILKEGMRNQLTLALGAGAVPTPDPWMVYAQAPKAELFPLGILPPRSWVEQNLPIQLIRIGDLVLAAMPAESTIVAGLRIRRIVADALKVPLENVLLQGYSNGYSQYATTPEEYGEQQYEGGATLFGRWTLCAYMQEFDHLARAMARGRRVPVGTRPSDRSGLQPDLLGAQPADTPMPGKRFGQVVSKVPGKAKPGATVAVDFCGAYPTNKIRRGRNTKGYFAVEKHTDTGWQVAYDDDHESTELKWVRPGGSPSASKVTVTWRIPRSAAGRYRIRYYGDAKAASGKLTEFSGNSGPIEVG</sequence>
<reference evidence="9" key="1">
    <citation type="journal article" date="2019" name="Int. J. Syst. Evol. Microbiol.">
        <title>The Global Catalogue of Microorganisms (GCM) 10K type strain sequencing project: providing services to taxonomists for standard genome sequencing and annotation.</title>
        <authorList>
            <consortium name="The Broad Institute Genomics Platform"/>
            <consortium name="The Broad Institute Genome Sequencing Center for Infectious Disease"/>
            <person name="Wu L."/>
            <person name="Ma J."/>
        </authorList>
    </citation>
    <scope>NUCLEOTIDE SEQUENCE [LARGE SCALE GENOMIC DNA]</scope>
    <source>
        <strain evidence="9">JCM 18077</strain>
    </source>
</reference>
<keyword evidence="2 3" id="KW-0378">Hydrolase</keyword>
<dbReference type="InterPro" id="IPR038445">
    <property type="entry name" value="NCDase_C_sf"/>
</dbReference>
<comment type="similarity">
    <text evidence="1 3">Belongs to the neutral ceramidase family.</text>
</comment>
<dbReference type="InterPro" id="IPR006311">
    <property type="entry name" value="TAT_signal"/>
</dbReference>
<evidence type="ECO:0000256" key="3">
    <source>
        <dbReference type="RuleBase" id="RU366019"/>
    </source>
</evidence>
<evidence type="ECO:0000256" key="1">
    <source>
        <dbReference type="ARBA" id="ARBA00009835"/>
    </source>
</evidence>
<comment type="catalytic activity">
    <reaction evidence="3">
        <text>an N-acylsphing-4-enine + H2O = sphing-4-enine + a fatty acid</text>
        <dbReference type="Rhea" id="RHEA:20856"/>
        <dbReference type="ChEBI" id="CHEBI:15377"/>
        <dbReference type="ChEBI" id="CHEBI:28868"/>
        <dbReference type="ChEBI" id="CHEBI:52639"/>
        <dbReference type="ChEBI" id="CHEBI:57756"/>
        <dbReference type="EC" id="3.5.1.23"/>
    </reaction>
</comment>
<dbReference type="InterPro" id="IPR031331">
    <property type="entry name" value="NEUT/ALK_ceramidase_C"/>
</dbReference>
<dbReference type="InterPro" id="IPR031329">
    <property type="entry name" value="NEUT/ALK_ceramidase_N"/>
</dbReference>
<feature type="region of interest" description="Disordered" evidence="4">
    <location>
        <begin position="530"/>
        <end position="559"/>
    </location>
</feature>
<organism evidence="8 9">
    <name type="scientific">Gordonia alkaliphila</name>
    <dbReference type="NCBI Taxonomy" id="1053547"/>
    <lineage>
        <taxon>Bacteria</taxon>
        <taxon>Bacillati</taxon>
        <taxon>Actinomycetota</taxon>
        <taxon>Actinomycetes</taxon>
        <taxon>Mycobacteriales</taxon>
        <taxon>Gordoniaceae</taxon>
        <taxon>Gordonia</taxon>
    </lineage>
</organism>
<dbReference type="EC" id="3.5.1.23" evidence="3"/>
<keyword evidence="3" id="KW-0746">Sphingolipid metabolism</keyword>
<dbReference type="Gene3D" id="2.60.40.2300">
    <property type="entry name" value="Neutral/alkaline non-lysosomal ceramidase, C-terminal domain"/>
    <property type="match status" value="1"/>
</dbReference>
<proteinExistence type="inferred from homology"/>
<dbReference type="EMBL" id="BAABIE010000002">
    <property type="protein sequence ID" value="GAA4740949.1"/>
    <property type="molecule type" value="Genomic_DNA"/>
</dbReference>
<keyword evidence="9" id="KW-1185">Reference proteome</keyword>
<comment type="caution">
    <text evidence="8">The sequence shown here is derived from an EMBL/GenBank/DDBJ whole genome shotgun (WGS) entry which is preliminary data.</text>
</comment>
<dbReference type="Pfam" id="PF17048">
    <property type="entry name" value="Ceramidse_alk_C"/>
    <property type="match status" value="1"/>
</dbReference>
<dbReference type="PANTHER" id="PTHR12670">
    <property type="entry name" value="CERAMIDASE"/>
    <property type="match status" value="1"/>
</dbReference>
<dbReference type="PROSITE" id="PS51318">
    <property type="entry name" value="TAT"/>
    <property type="match status" value="1"/>
</dbReference>
<evidence type="ECO:0000256" key="2">
    <source>
        <dbReference type="ARBA" id="ARBA00022801"/>
    </source>
</evidence>
<protein>
    <recommendedName>
        <fullName evidence="3">Neutral ceramidase</fullName>
        <ecNumber evidence="3">3.5.1.23</ecNumber>
    </recommendedName>
</protein>
<evidence type="ECO:0000259" key="6">
    <source>
        <dbReference type="Pfam" id="PF04734"/>
    </source>
</evidence>
<accession>A0ABP8YVP8</accession>
<keyword evidence="3" id="KW-0443">Lipid metabolism</keyword>
<feature type="chain" id="PRO_5047437107" description="Neutral ceramidase" evidence="5">
    <location>
        <begin position="25"/>
        <end position="681"/>
    </location>
</feature>
<name>A0ABP8YVP8_9ACTN</name>
<feature type="domain" description="Neutral/alkaline non-lysosomal ceramidase N-terminal" evidence="6">
    <location>
        <begin position="42"/>
        <end position="516"/>
    </location>
</feature>
<evidence type="ECO:0000256" key="4">
    <source>
        <dbReference type="SAM" id="MobiDB-lite"/>
    </source>
</evidence>
<dbReference type="RefSeq" id="WP_246995534.1">
    <property type="nucleotide sequence ID" value="NZ_BAABIE010000002.1"/>
</dbReference>
<dbReference type="Pfam" id="PF04734">
    <property type="entry name" value="Ceramidase_alk"/>
    <property type="match status" value="1"/>
</dbReference>
<dbReference type="PANTHER" id="PTHR12670:SF1">
    <property type="entry name" value="NEUTRAL CERAMIDASE"/>
    <property type="match status" value="1"/>
</dbReference>
<feature type="domain" description="Neutral/alkaline non-lysosomal ceramidase C-terminal" evidence="7">
    <location>
        <begin position="518"/>
        <end position="677"/>
    </location>
</feature>
<dbReference type="InterPro" id="IPR006823">
    <property type="entry name" value="Ceramidase_alk"/>
</dbReference>
<evidence type="ECO:0000259" key="7">
    <source>
        <dbReference type="Pfam" id="PF17048"/>
    </source>
</evidence>
<evidence type="ECO:0000313" key="9">
    <source>
        <dbReference type="Proteomes" id="UP001500822"/>
    </source>
</evidence>
<feature type="signal peptide" evidence="5">
    <location>
        <begin position="1"/>
        <end position="24"/>
    </location>
</feature>
<dbReference type="Proteomes" id="UP001500822">
    <property type="component" value="Unassembled WGS sequence"/>
</dbReference>
<evidence type="ECO:0000313" key="8">
    <source>
        <dbReference type="EMBL" id="GAA4740949.1"/>
    </source>
</evidence>
<evidence type="ECO:0000256" key="5">
    <source>
        <dbReference type="SAM" id="SignalP"/>
    </source>
</evidence>
<keyword evidence="5" id="KW-0732">Signal</keyword>
<gene>
    <name evidence="8" type="ORF">GCM10023217_06420</name>
</gene>